<accession>A0ABT6F859</accession>
<dbReference type="RefSeq" id="WP_277860021.1">
    <property type="nucleotide sequence ID" value="NZ_JARRAG010000001.1"/>
</dbReference>
<organism evidence="1 2">
    <name type="scientific">Paludisphaera mucosa</name>
    <dbReference type="NCBI Taxonomy" id="3030827"/>
    <lineage>
        <taxon>Bacteria</taxon>
        <taxon>Pseudomonadati</taxon>
        <taxon>Planctomycetota</taxon>
        <taxon>Planctomycetia</taxon>
        <taxon>Isosphaerales</taxon>
        <taxon>Isosphaeraceae</taxon>
        <taxon>Paludisphaera</taxon>
    </lineage>
</organism>
<dbReference type="PANTHER" id="PTHR37310">
    <property type="entry name" value="CYTOPLASMIC PROTEIN-RELATED"/>
    <property type="match status" value="1"/>
</dbReference>
<gene>
    <name evidence="1" type="ORF">PZE19_07815</name>
</gene>
<dbReference type="Proteomes" id="UP001216907">
    <property type="component" value="Unassembled WGS sequence"/>
</dbReference>
<dbReference type="InterPro" id="IPR005560">
    <property type="entry name" value="Csp_YhjQ"/>
</dbReference>
<dbReference type="Pfam" id="PF03860">
    <property type="entry name" value="Csp"/>
    <property type="match status" value="1"/>
</dbReference>
<dbReference type="PANTHER" id="PTHR37310:SF1">
    <property type="entry name" value="CYTOPLASMIC PROTEIN"/>
    <property type="match status" value="1"/>
</dbReference>
<proteinExistence type="predicted"/>
<comment type="caution">
    <text evidence="1">The sequence shown here is derived from an EMBL/GenBank/DDBJ whole genome shotgun (WGS) entry which is preliminary data.</text>
</comment>
<dbReference type="EMBL" id="JARRAG010000001">
    <property type="protein sequence ID" value="MDG3003671.1"/>
    <property type="molecule type" value="Genomic_DNA"/>
</dbReference>
<reference evidence="1 2" key="1">
    <citation type="submission" date="2023-03" db="EMBL/GenBank/DDBJ databases">
        <title>Paludisphaera mucosa sp. nov. a novel planctomycete from northern fen.</title>
        <authorList>
            <person name="Ivanova A."/>
        </authorList>
    </citation>
    <scope>NUCLEOTIDE SEQUENCE [LARGE SCALE GENOMIC DNA]</scope>
    <source>
        <strain evidence="1 2">Pla2</strain>
    </source>
</reference>
<keyword evidence="2" id="KW-1185">Reference proteome</keyword>
<name>A0ABT6F859_9BACT</name>
<evidence type="ECO:0000313" key="2">
    <source>
        <dbReference type="Proteomes" id="UP001216907"/>
    </source>
</evidence>
<protein>
    <submittedName>
        <fullName evidence="1">Four-helix bundle copper-binding protein</fullName>
    </submittedName>
</protein>
<dbReference type="Gene3D" id="1.20.1270.360">
    <property type="match status" value="1"/>
</dbReference>
<sequence length="147" mass="15872">MVRRELLTVMGAGAAGLMMTGSARADDQDEKKKEHHAHMKTMGECAMICDMTSAHCLMELGKDATENRDLHAKVAAITNDCQTFCVQAVTLMARHSLLAMHAHKACADACRDCAAACDKGQGEMMKKCAEICRECERACRACCSATA</sequence>
<evidence type="ECO:0000313" key="1">
    <source>
        <dbReference type="EMBL" id="MDG3003671.1"/>
    </source>
</evidence>